<accession>A0AB74UA16</accession>
<feature type="chain" id="PRO_5044493102" description="DUF4148 domain-containing protein" evidence="1">
    <location>
        <begin position="22"/>
        <end position="121"/>
    </location>
</feature>
<evidence type="ECO:0000313" key="2">
    <source>
        <dbReference type="EMBL" id="XCJ79887.1"/>
    </source>
</evidence>
<gene>
    <name evidence="2" type="ORF">ABV408_01560</name>
</gene>
<feature type="signal peptide" evidence="1">
    <location>
        <begin position="1"/>
        <end position="21"/>
    </location>
</feature>
<evidence type="ECO:0008006" key="3">
    <source>
        <dbReference type="Google" id="ProtNLM"/>
    </source>
</evidence>
<keyword evidence="1" id="KW-0732">Signal</keyword>
<evidence type="ECO:0000256" key="1">
    <source>
        <dbReference type="SAM" id="SignalP"/>
    </source>
</evidence>
<proteinExistence type="predicted"/>
<dbReference type="AlphaFoldDB" id="A0AB74UA16"/>
<organism evidence="2">
    <name type="scientific">Salinicola endophyticus</name>
    <dbReference type="NCBI Taxonomy" id="1949083"/>
    <lineage>
        <taxon>Bacteria</taxon>
        <taxon>Pseudomonadati</taxon>
        <taxon>Pseudomonadota</taxon>
        <taxon>Gammaproteobacteria</taxon>
        <taxon>Oceanospirillales</taxon>
        <taxon>Halomonadaceae</taxon>
        <taxon>Salinicola</taxon>
    </lineage>
</organism>
<reference evidence="2" key="1">
    <citation type="submission" date="2024-06" db="EMBL/GenBank/DDBJ databases">
        <title>Complete genome of Salinicola endophyticus HNIBRBA4755.</title>
        <authorList>
            <person name="Shin S.Y."/>
            <person name="Kang H."/>
            <person name="Song J."/>
        </authorList>
    </citation>
    <scope>NUCLEOTIDE SEQUENCE</scope>
    <source>
        <strain evidence="2">HNIBRBA4755</strain>
    </source>
</reference>
<dbReference type="RefSeq" id="WP_353980790.1">
    <property type="nucleotide sequence ID" value="NZ_CP159578.1"/>
</dbReference>
<dbReference type="EMBL" id="CP159578">
    <property type="protein sequence ID" value="XCJ79887.1"/>
    <property type="molecule type" value="Genomic_DNA"/>
</dbReference>
<protein>
    <recommendedName>
        <fullName evidence="3">DUF4148 domain-containing protein</fullName>
    </recommendedName>
</protein>
<name>A0AB74UA16_9GAMM</name>
<sequence>MKTRLLTAIALIVALPAVAQANSAAEKAAFASLHQPLNTQVVSDYQALPTRYSVDTVSGGHSTAANQALVQVAEQTQRGTHLRAGDADLVGQGQSVAAAQALQNVNAGHQGSVEVSFASLD</sequence>